<proteinExistence type="predicted"/>
<reference evidence="2" key="1">
    <citation type="journal article" date="2014" name="Int. J. Syst. Evol. Microbiol.">
        <title>Complete genome sequence of Corynebacterium casei LMG S-19264T (=DSM 44701T), isolated from a smear-ripened cheese.</title>
        <authorList>
            <consortium name="US DOE Joint Genome Institute (JGI-PGF)"/>
            <person name="Walter F."/>
            <person name="Albersmeier A."/>
            <person name="Kalinowski J."/>
            <person name="Ruckert C."/>
        </authorList>
    </citation>
    <scope>NUCLEOTIDE SEQUENCE</scope>
    <source>
        <strain evidence="2">KCTC 22164</strain>
    </source>
</reference>
<sequence length="137" mass="14671">MSFFCRAVTLSALFAVSSLTAHAAEVTGATATDLPVSVCKTAFYDIPLPEDASLCQPFSTPLSARAAQTADSPASLVYYTPLSTQAVIDFYQRNLSLNAQSPVNQRTLLLSEDNLIRIVVSPDKSGSQVDILVSQNR</sequence>
<gene>
    <name evidence="2" type="ORF">GCM10007391_34760</name>
</gene>
<name>A0A918JTR9_9ALTE</name>
<comment type="caution">
    <text evidence="2">The sequence shown here is derived from an EMBL/GenBank/DDBJ whole genome shotgun (WGS) entry which is preliminary data.</text>
</comment>
<evidence type="ECO:0000313" key="3">
    <source>
        <dbReference type="Proteomes" id="UP000631300"/>
    </source>
</evidence>
<organism evidence="2 3">
    <name type="scientific">Alteromonas halophila</name>
    <dbReference type="NCBI Taxonomy" id="516698"/>
    <lineage>
        <taxon>Bacteria</taxon>
        <taxon>Pseudomonadati</taxon>
        <taxon>Pseudomonadota</taxon>
        <taxon>Gammaproteobacteria</taxon>
        <taxon>Alteromonadales</taxon>
        <taxon>Alteromonadaceae</taxon>
        <taxon>Alteromonas/Salinimonas group</taxon>
        <taxon>Alteromonas</taxon>
    </lineage>
</organism>
<feature type="signal peptide" evidence="1">
    <location>
        <begin position="1"/>
        <end position="23"/>
    </location>
</feature>
<reference evidence="2" key="2">
    <citation type="submission" date="2020-09" db="EMBL/GenBank/DDBJ databases">
        <authorList>
            <person name="Sun Q."/>
            <person name="Kim S."/>
        </authorList>
    </citation>
    <scope>NUCLEOTIDE SEQUENCE</scope>
    <source>
        <strain evidence="2">KCTC 22164</strain>
    </source>
</reference>
<feature type="chain" id="PRO_5037410085" evidence="1">
    <location>
        <begin position="24"/>
        <end position="137"/>
    </location>
</feature>
<evidence type="ECO:0000256" key="1">
    <source>
        <dbReference type="SAM" id="SignalP"/>
    </source>
</evidence>
<dbReference type="AlphaFoldDB" id="A0A918JTR9"/>
<dbReference type="Proteomes" id="UP000631300">
    <property type="component" value="Unassembled WGS sequence"/>
</dbReference>
<dbReference type="EMBL" id="BMXP01000017">
    <property type="protein sequence ID" value="GGW97828.1"/>
    <property type="molecule type" value="Genomic_DNA"/>
</dbReference>
<dbReference type="RefSeq" id="WP_189408549.1">
    <property type="nucleotide sequence ID" value="NZ_BMXP01000017.1"/>
</dbReference>
<protein>
    <submittedName>
        <fullName evidence="2">Uncharacterized protein</fullName>
    </submittedName>
</protein>
<accession>A0A918JTR9</accession>
<keyword evidence="1" id="KW-0732">Signal</keyword>
<evidence type="ECO:0000313" key="2">
    <source>
        <dbReference type="EMBL" id="GGW97828.1"/>
    </source>
</evidence>
<keyword evidence="3" id="KW-1185">Reference proteome</keyword>